<proteinExistence type="inferred from homology"/>
<reference evidence="3 4" key="1">
    <citation type="journal article" date="2015" name="Genome Announc.">
        <title>Draft Genome Sequence of Brevibacillus brevis DZQ7, a Plant Growth-Promoting Rhizobacterium with Broad-Spectrum Antimicrobial Activity.</title>
        <authorList>
            <person name="Hou Q."/>
            <person name="Wang C."/>
            <person name="Hou X."/>
            <person name="Xia Z."/>
            <person name="Ye J."/>
            <person name="Liu K."/>
            <person name="Liu H."/>
            <person name="Wang J."/>
            <person name="Guo H."/>
            <person name="Yu X."/>
            <person name="Yang Y."/>
            <person name="Du B."/>
            <person name="Ding Y."/>
        </authorList>
    </citation>
    <scope>NUCLEOTIDE SEQUENCE [LARGE SCALE GENOMIC DNA]</scope>
    <source>
        <strain evidence="3 4">DZQ7</strain>
    </source>
</reference>
<sequence length="95" mass="10962">MNMTITKAAVAWFREEWGCKEGDSIRFFVRYGGVSTVQDSFSMGIAKELPNEIGISTVEDGITFYMEKDELWYMNGRGLIVDYRPETDEVEFKLD</sequence>
<dbReference type="Proteomes" id="UP000036061">
    <property type="component" value="Chromosome"/>
</dbReference>
<dbReference type="InterPro" id="IPR035903">
    <property type="entry name" value="HesB-like_dom_sf"/>
</dbReference>
<dbReference type="SUPFAM" id="SSF89360">
    <property type="entry name" value="HesB-like domain"/>
    <property type="match status" value="1"/>
</dbReference>
<dbReference type="EMBL" id="CP030117">
    <property type="protein sequence ID" value="AWX53933.1"/>
    <property type="molecule type" value="Genomic_DNA"/>
</dbReference>
<dbReference type="Pfam" id="PF01521">
    <property type="entry name" value="Fe-S_biosyn"/>
    <property type="match status" value="1"/>
</dbReference>
<dbReference type="RefSeq" id="WP_007728959.1">
    <property type="nucleotide sequence ID" value="NZ_BJNU01000030.1"/>
</dbReference>
<accession>A0A0J6BML5</accession>
<name>A0A0J6BML5_BREBE</name>
<evidence type="ECO:0000313" key="3">
    <source>
        <dbReference type="EMBL" id="AWX53933.1"/>
    </source>
</evidence>
<dbReference type="AlphaFoldDB" id="A0A0J6BML5"/>
<protein>
    <recommendedName>
        <fullName evidence="2">Core domain-containing protein</fullName>
    </recommendedName>
</protein>
<organism evidence="3 4">
    <name type="scientific">Brevibacillus brevis</name>
    <name type="common">Bacillus brevis</name>
    <dbReference type="NCBI Taxonomy" id="1393"/>
    <lineage>
        <taxon>Bacteria</taxon>
        <taxon>Bacillati</taxon>
        <taxon>Bacillota</taxon>
        <taxon>Bacilli</taxon>
        <taxon>Bacillales</taxon>
        <taxon>Paenibacillaceae</taxon>
        <taxon>Brevibacillus</taxon>
    </lineage>
</organism>
<dbReference type="InterPro" id="IPR000361">
    <property type="entry name" value="ATAP_core_dom"/>
</dbReference>
<dbReference type="InterPro" id="IPR008326">
    <property type="entry name" value="PdhI-like"/>
</dbReference>
<evidence type="ECO:0000259" key="2">
    <source>
        <dbReference type="Pfam" id="PF01521"/>
    </source>
</evidence>
<feature type="domain" description="Core" evidence="2">
    <location>
        <begin position="1"/>
        <end position="94"/>
    </location>
</feature>
<dbReference type="OrthoDB" id="1645729at2"/>
<evidence type="ECO:0000256" key="1">
    <source>
        <dbReference type="ARBA" id="ARBA00006718"/>
    </source>
</evidence>
<comment type="similarity">
    <text evidence="1">Belongs to the HesB/IscA family.</text>
</comment>
<dbReference type="GeneID" id="95751555"/>
<dbReference type="eggNOG" id="COG4841">
    <property type="taxonomic scope" value="Bacteria"/>
</dbReference>
<gene>
    <name evidence="3" type="ORF">AB432_002145</name>
</gene>
<dbReference type="PIRSF" id="PIRSF034852">
    <property type="entry name" value="UCP034852"/>
    <property type="match status" value="1"/>
</dbReference>
<evidence type="ECO:0000313" key="4">
    <source>
        <dbReference type="Proteomes" id="UP000036061"/>
    </source>
</evidence>